<name>A0A844YDS2_9SPHN</name>
<keyword evidence="3" id="KW-1185">Reference proteome</keyword>
<evidence type="ECO:0000313" key="3">
    <source>
        <dbReference type="Proteomes" id="UP000445582"/>
    </source>
</evidence>
<dbReference type="Proteomes" id="UP000445582">
    <property type="component" value="Unassembled WGS sequence"/>
</dbReference>
<evidence type="ECO:0000313" key="2">
    <source>
        <dbReference type="EMBL" id="MXO63226.1"/>
    </source>
</evidence>
<proteinExistence type="predicted"/>
<comment type="caution">
    <text evidence="2">The sequence shown here is derived from an EMBL/GenBank/DDBJ whole genome shotgun (WGS) entry which is preliminary data.</text>
</comment>
<protein>
    <submittedName>
        <fullName evidence="2">Uncharacterized protein</fullName>
    </submittedName>
</protein>
<dbReference type="OrthoDB" id="186343at2"/>
<keyword evidence="1" id="KW-0472">Membrane</keyword>
<accession>A0A844YDS2</accession>
<keyword evidence="1" id="KW-1133">Transmembrane helix</keyword>
<dbReference type="EMBL" id="WTYN01000001">
    <property type="protein sequence ID" value="MXO63226.1"/>
    <property type="molecule type" value="Genomic_DNA"/>
</dbReference>
<gene>
    <name evidence="2" type="ORF">GRI48_09405</name>
</gene>
<organism evidence="2 3">
    <name type="scientific">Qipengyuania oceanensis</name>
    <dbReference type="NCBI Taxonomy" id="1463597"/>
    <lineage>
        <taxon>Bacteria</taxon>
        <taxon>Pseudomonadati</taxon>
        <taxon>Pseudomonadota</taxon>
        <taxon>Alphaproteobacteria</taxon>
        <taxon>Sphingomonadales</taxon>
        <taxon>Erythrobacteraceae</taxon>
        <taxon>Qipengyuania</taxon>
    </lineage>
</organism>
<dbReference type="RefSeq" id="WP_160674508.1">
    <property type="nucleotide sequence ID" value="NZ_WTYN01000001.1"/>
</dbReference>
<reference evidence="2 3" key="1">
    <citation type="submission" date="2019-12" db="EMBL/GenBank/DDBJ databases">
        <title>Genomic-based taxomic classification of the family Erythrobacteraceae.</title>
        <authorList>
            <person name="Xu L."/>
        </authorList>
    </citation>
    <scope>NUCLEOTIDE SEQUENCE [LARGE SCALE GENOMIC DNA]</scope>
    <source>
        <strain evidence="2 3">MCCC 1A09965</strain>
    </source>
</reference>
<feature type="transmembrane region" description="Helical" evidence="1">
    <location>
        <begin position="12"/>
        <end position="32"/>
    </location>
</feature>
<sequence length="543" mass="59311">MKAALAWLGRTGLTYLLLFAGIAFFVFAWPSISEGFSRENLRQDAMSLQAVRAELGQDFTDARKDLQRGADRYENASRDVLAARLNAATGERDDVAAKLNAGGGWFGSIRPSRILETKRLQLAKARLDGEIAMLTKASELADARTRQAALSRMPTQASIDEAARFCRLWTSRVQDFDRQNPVVRTIDSYLVGKRQAMEAARSRECGKEHQWRAQRQAAQAATRALAVARTGFSEARQSAIDSLPDPAREVEGRTLRDIAQLALIALIGVLLTPLAIRTLFYFGLAPLVERGPPIRIAPLSGMGAVATASGGSRPSLAVTLAEGEEILVRQNYLQSSPDGARFDHQWVLSWRNLLTSLASGMVNLTRGRGAGASFGISARDDPFAEIARIDLPAASAMVLQPRALAAIVQPMSRPVQIRSRWRLFSLHAWLTFQFRYLVFHGPATLIVKGGRGVRVEPAEAGRRFSQDQLIGFTAHTAYSVARSETFPPYLLGGEPLFRDRVRDTDDGAIGILVIEEAPAAGRRKGIRGGLEGVFDAAMKAFGI</sequence>
<dbReference type="AlphaFoldDB" id="A0A844YDS2"/>
<keyword evidence="1" id="KW-0812">Transmembrane</keyword>
<evidence type="ECO:0000256" key="1">
    <source>
        <dbReference type="SAM" id="Phobius"/>
    </source>
</evidence>